<keyword evidence="2" id="KW-1185">Reference proteome</keyword>
<proteinExistence type="predicted"/>
<comment type="caution">
    <text evidence="1">The sequence shown here is derived from an EMBL/GenBank/DDBJ whole genome shotgun (WGS) entry which is preliminary data.</text>
</comment>
<evidence type="ECO:0000313" key="2">
    <source>
        <dbReference type="Proteomes" id="UP001281614"/>
    </source>
</evidence>
<dbReference type="EMBL" id="VYYT01000883">
    <property type="protein sequence ID" value="KAK2728331.1"/>
    <property type="molecule type" value="Genomic_DNA"/>
</dbReference>
<sequence length="118" mass="13544">MSIKTSLSLTKDDGNPFTLIRALEKYIPKVSEDAIGALVDEFAKGSAQDYKTLHDAFKRVQYLRTCITNLTGDSSDYLWAILLLNYFKTRLPDTYKHYTNNNKKPVWTDIIETIYTLA</sequence>
<gene>
    <name evidence="1" type="ORF">CKAH01_11128</name>
</gene>
<dbReference type="Proteomes" id="UP001281614">
    <property type="component" value="Unassembled WGS sequence"/>
</dbReference>
<protein>
    <submittedName>
        <fullName evidence="1">KilA-N domain-containing protein</fullName>
    </submittedName>
</protein>
<accession>A0AAD9XUV9</accession>
<reference evidence="1" key="1">
    <citation type="submission" date="2023-02" db="EMBL/GenBank/DDBJ databases">
        <title>Colletotrichum kahawae CIFC_Que2 genome sequencing and assembly.</title>
        <authorList>
            <person name="Baroncelli R."/>
        </authorList>
    </citation>
    <scope>NUCLEOTIDE SEQUENCE</scope>
    <source>
        <strain evidence="1">CIFC_Que2</strain>
    </source>
</reference>
<organism evidence="1 2">
    <name type="scientific">Colletotrichum kahawae</name>
    <name type="common">Coffee berry disease fungus</name>
    <dbReference type="NCBI Taxonomy" id="34407"/>
    <lineage>
        <taxon>Eukaryota</taxon>
        <taxon>Fungi</taxon>
        <taxon>Dikarya</taxon>
        <taxon>Ascomycota</taxon>
        <taxon>Pezizomycotina</taxon>
        <taxon>Sordariomycetes</taxon>
        <taxon>Hypocreomycetidae</taxon>
        <taxon>Glomerellales</taxon>
        <taxon>Glomerellaceae</taxon>
        <taxon>Colletotrichum</taxon>
        <taxon>Colletotrichum gloeosporioides species complex</taxon>
    </lineage>
</organism>
<name>A0AAD9XUV9_COLKA</name>
<dbReference type="AlphaFoldDB" id="A0AAD9XUV9"/>
<evidence type="ECO:0000313" key="1">
    <source>
        <dbReference type="EMBL" id="KAK2728331.1"/>
    </source>
</evidence>